<reference evidence="5 6" key="1">
    <citation type="submission" date="2016-10" db="EMBL/GenBank/DDBJ databases">
        <authorList>
            <person name="de Groot N.N."/>
        </authorList>
    </citation>
    <scope>NUCLEOTIDE SEQUENCE [LARGE SCALE GENOMIC DNA]</scope>
    <source>
        <strain evidence="5 6">DSM 3756</strain>
    </source>
</reference>
<dbReference type="RefSeq" id="WP_004517563.1">
    <property type="nucleotide sequence ID" value="NZ_FNOF01000016.1"/>
</dbReference>
<evidence type="ECO:0000313" key="5">
    <source>
        <dbReference type="EMBL" id="SDX15196.1"/>
    </source>
</evidence>
<name>A0A1H2ZCY8_HALVA</name>
<dbReference type="GO" id="GO:0016757">
    <property type="term" value="F:glycosyltransferase activity"/>
    <property type="evidence" value="ECO:0007669"/>
    <property type="project" value="UniProtKB-KW"/>
</dbReference>
<keyword evidence="3" id="KW-0472">Membrane</keyword>
<evidence type="ECO:0000256" key="1">
    <source>
        <dbReference type="ARBA" id="ARBA00022676"/>
    </source>
</evidence>
<evidence type="ECO:0000256" key="2">
    <source>
        <dbReference type="ARBA" id="ARBA00022679"/>
    </source>
</evidence>
<feature type="domain" description="Glycosyl transferase family 1" evidence="4">
    <location>
        <begin position="177"/>
        <end position="335"/>
    </location>
</feature>
<keyword evidence="1" id="KW-0328">Glycosyltransferase</keyword>
<keyword evidence="3" id="KW-1133">Transmembrane helix</keyword>
<dbReference type="CDD" id="cd03801">
    <property type="entry name" value="GT4_PimA-like"/>
    <property type="match status" value="1"/>
</dbReference>
<keyword evidence="2 5" id="KW-0808">Transferase</keyword>
<proteinExistence type="predicted"/>
<evidence type="ECO:0000259" key="4">
    <source>
        <dbReference type="Pfam" id="PF00534"/>
    </source>
</evidence>
<gene>
    <name evidence="5" type="ORF">SAMN05443574_1166</name>
</gene>
<keyword evidence="3" id="KW-0812">Transmembrane</keyword>
<dbReference type="InterPro" id="IPR001296">
    <property type="entry name" value="Glyco_trans_1"/>
</dbReference>
<accession>A0A1H2ZCY8</accession>
<feature type="transmembrane region" description="Helical" evidence="3">
    <location>
        <begin position="66"/>
        <end position="87"/>
    </location>
</feature>
<dbReference type="Gene3D" id="3.40.50.2000">
    <property type="entry name" value="Glycogen Phosphorylase B"/>
    <property type="match status" value="2"/>
</dbReference>
<dbReference type="EMBL" id="FNOF01000016">
    <property type="protein sequence ID" value="SDX15196.1"/>
    <property type="molecule type" value="Genomic_DNA"/>
</dbReference>
<organism evidence="5 6">
    <name type="scientific">Haloarcula vallismortis</name>
    <name type="common">Halobacterium vallismortis</name>
    <dbReference type="NCBI Taxonomy" id="28442"/>
    <lineage>
        <taxon>Archaea</taxon>
        <taxon>Methanobacteriati</taxon>
        <taxon>Methanobacteriota</taxon>
        <taxon>Stenosarchaea group</taxon>
        <taxon>Halobacteria</taxon>
        <taxon>Halobacteriales</taxon>
        <taxon>Haloarculaceae</taxon>
        <taxon>Haloarcula</taxon>
    </lineage>
</organism>
<protein>
    <submittedName>
        <fullName evidence="5">Glycosyltransferase involved in cell wall bisynthesis</fullName>
    </submittedName>
</protein>
<sequence>MTDILAFTALRPRELTDPLEATGYTGTVINIDNDRTLPGRIFQQIIQGVRNPDFKPDVVMVYNGTGVLGIISLLFGWYYSAAVIVRVNGNVFRQHREKTDEFLTGGQYGAFLLYSLLGLATRVTYALADGYLVVSEELRHAIQTNTNCSESRIAVVHNPVPDVSPPEDGQTPIGPAQHDRILLTVTNLNYEGKFEGVKQIIDSVGRDLPDDVGYVIAGGGIYLEELRAYLDQAAPEASDQIHILGYVNDIELLYDAADVFVYVSYIDGFPNVVLEAQAAGLPVIANAAYGMVEQIEDGESGVLVEGSDGSTLADAVHRLLDDPELRERLGTAAREQVTEKNSPERIGTELLEATVNVSTTNEIDTS</sequence>
<dbReference type="PANTHER" id="PTHR12526:SF510">
    <property type="entry name" value="D-INOSITOL 3-PHOSPHATE GLYCOSYLTRANSFERASE"/>
    <property type="match status" value="1"/>
</dbReference>
<dbReference type="SUPFAM" id="SSF53756">
    <property type="entry name" value="UDP-Glycosyltransferase/glycogen phosphorylase"/>
    <property type="match status" value="1"/>
</dbReference>
<evidence type="ECO:0000256" key="3">
    <source>
        <dbReference type="SAM" id="Phobius"/>
    </source>
</evidence>
<dbReference type="AlphaFoldDB" id="A0A1H2ZCY8"/>
<dbReference type="Pfam" id="PF00534">
    <property type="entry name" value="Glycos_transf_1"/>
    <property type="match status" value="1"/>
</dbReference>
<evidence type="ECO:0000313" key="6">
    <source>
        <dbReference type="Proteomes" id="UP000182573"/>
    </source>
</evidence>
<dbReference type="PANTHER" id="PTHR12526">
    <property type="entry name" value="GLYCOSYLTRANSFERASE"/>
    <property type="match status" value="1"/>
</dbReference>
<feature type="transmembrane region" description="Helical" evidence="3">
    <location>
        <begin position="108"/>
        <end position="128"/>
    </location>
</feature>
<dbReference type="Proteomes" id="UP000182573">
    <property type="component" value="Unassembled WGS sequence"/>
</dbReference>
<dbReference type="STRING" id="28442.SAMN05443574_1166"/>